<comment type="subunit">
    <text evidence="8">Homodimer.</text>
</comment>
<dbReference type="PANTHER" id="PTHR21299">
    <property type="entry name" value="CYTIDYLATE KINASE/PANTOATE-BETA-ALANINE LIGASE"/>
    <property type="match status" value="1"/>
</dbReference>
<dbReference type="NCBIfam" id="TIGR00018">
    <property type="entry name" value="panC"/>
    <property type="match status" value="1"/>
</dbReference>
<comment type="pathway">
    <text evidence="1 8">Cofactor biosynthesis; (R)-pantothenate biosynthesis; (R)-pantothenate from (R)-pantoate and beta-alanine: step 1/1.</text>
</comment>
<comment type="caution">
    <text evidence="9">The sequence shown here is derived from an EMBL/GenBank/DDBJ whole genome shotgun (WGS) entry which is preliminary data.</text>
</comment>
<evidence type="ECO:0000256" key="6">
    <source>
        <dbReference type="ARBA" id="ARBA00022840"/>
    </source>
</evidence>
<organism evidence="9 10">
    <name type="scientific">Thiovibrio frasassiensis</name>
    <dbReference type="NCBI Taxonomy" id="2984131"/>
    <lineage>
        <taxon>Bacteria</taxon>
        <taxon>Pseudomonadati</taxon>
        <taxon>Thermodesulfobacteriota</taxon>
        <taxon>Desulfobulbia</taxon>
        <taxon>Desulfobulbales</taxon>
        <taxon>Thiovibrionaceae</taxon>
        <taxon>Thiovibrio</taxon>
    </lineage>
</organism>
<dbReference type="AlphaFoldDB" id="A0A9X4MIL6"/>
<evidence type="ECO:0000256" key="8">
    <source>
        <dbReference type="HAMAP-Rule" id="MF_00158"/>
    </source>
</evidence>
<evidence type="ECO:0000256" key="2">
    <source>
        <dbReference type="ARBA" id="ARBA00009256"/>
    </source>
</evidence>
<dbReference type="Pfam" id="PF02569">
    <property type="entry name" value="Pantoate_ligase"/>
    <property type="match status" value="1"/>
</dbReference>
<dbReference type="GO" id="GO:0004592">
    <property type="term" value="F:pantoate-beta-alanine ligase activity"/>
    <property type="evidence" value="ECO:0007669"/>
    <property type="project" value="UniProtKB-UniRule"/>
</dbReference>
<keyword evidence="5 8" id="KW-0547">Nucleotide-binding</keyword>
<gene>
    <name evidence="8 9" type="primary">panC</name>
    <name evidence="9" type="ORF">OLX77_10390</name>
</gene>
<name>A0A9X4MIL6_9BACT</name>
<dbReference type="NCBIfam" id="TIGR00125">
    <property type="entry name" value="cyt_tran_rel"/>
    <property type="match status" value="1"/>
</dbReference>
<dbReference type="Gene3D" id="3.30.1300.10">
    <property type="entry name" value="Pantoate-beta-alanine ligase, C-terminal domain"/>
    <property type="match status" value="1"/>
</dbReference>
<dbReference type="InterPro" id="IPR014729">
    <property type="entry name" value="Rossmann-like_a/b/a_fold"/>
</dbReference>
<comment type="subcellular location">
    <subcellularLocation>
        <location evidence="8">Cytoplasm</location>
    </subcellularLocation>
</comment>
<dbReference type="RefSeq" id="WP_307633527.1">
    <property type="nucleotide sequence ID" value="NZ_JAPHEH010000001.1"/>
</dbReference>
<comment type="similarity">
    <text evidence="2 8">Belongs to the pantothenate synthetase family.</text>
</comment>
<dbReference type="GO" id="GO:0015940">
    <property type="term" value="P:pantothenate biosynthetic process"/>
    <property type="evidence" value="ECO:0007669"/>
    <property type="project" value="UniProtKB-UniRule"/>
</dbReference>
<keyword evidence="4 8" id="KW-0566">Pantothenate biosynthesis</keyword>
<dbReference type="CDD" id="cd00560">
    <property type="entry name" value="PanC"/>
    <property type="match status" value="1"/>
</dbReference>
<evidence type="ECO:0000256" key="1">
    <source>
        <dbReference type="ARBA" id="ARBA00004990"/>
    </source>
</evidence>
<feature type="binding site" evidence="8">
    <location>
        <begin position="184"/>
        <end position="187"/>
    </location>
    <ligand>
        <name>ATP</name>
        <dbReference type="ChEBI" id="CHEBI:30616"/>
    </ligand>
</feature>
<evidence type="ECO:0000256" key="5">
    <source>
        <dbReference type="ARBA" id="ARBA00022741"/>
    </source>
</evidence>
<dbReference type="HAMAP" id="MF_00158">
    <property type="entry name" value="PanC"/>
    <property type="match status" value="1"/>
</dbReference>
<dbReference type="GO" id="GO:0005829">
    <property type="term" value="C:cytosol"/>
    <property type="evidence" value="ECO:0007669"/>
    <property type="project" value="TreeGrafter"/>
</dbReference>
<keyword evidence="8" id="KW-0963">Cytoplasm</keyword>
<feature type="binding site" evidence="8">
    <location>
        <position position="61"/>
    </location>
    <ligand>
        <name>beta-alanine</name>
        <dbReference type="ChEBI" id="CHEBI:57966"/>
    </ligand>
</feature>
<dbReference type="InterPro" id="IPR003721">
    <property type="entry name" value="Pantoate_ligase"/>
</dbReference>
<dbReference type="GO" id="GO:0005524">
    <property type="term" value="F:ATP binding"/>
    <property type="evidence" value="ECO:0007669"/>
    <property type="project" value="UniProtKB-KW"/>
</dbReference>
<feature type="binding site" evidence="8">
    <location>
        <position position="176"/>
    </location>
    <ligand>
        <name>ATP</name>
        <dbReference type="ChEBI" id="CHEBI:30616"/>
    </ligand>
</feature>
<feature type="binding site" evidence="8">
    <location>
        <position position="61"/>
    </location>
    <ligand>
        <name>(R)-pantoate</name>
        <dbReference type="ChEBI" id="CHEBI:15980"/>
    </ligand>
</feature>
<feature type="binding site" evidence="8">
    <location>
        <begin position="147"/>
        <end position="150"/>
    </location>
    <ligand>
        <name>ATP</name>
        <dbReference type="ChEBI" id="CHEBI:30616"/>
    </ligand>
</feature>
<reference evidence="9" key="2">
    <citation type="submission" date="2022-10" db="EMBL/GenBank/DDBJ databases">
        <authorList>
            <person name="Aronson H.S."/>
        </authorList>
    </citation>
    <scope>NUCLEOTIDE SEQUENCE</scope>
    <source>
        <strain evidence="9">RS19-109</strain>
    </source>
</reference>
<dbReference type="SUPFAM" id="SSF52374">
    <property type="entry name" value="Nucleotidylyl transferase"/>
    <property type="match status" value="1"/>
</dbReference>
<comment type="miscellaneous">
    <text evidence="8">The reaction proceeds by a bi uni uni bi ping pong mechanism.</text>
</comment>
<feature type="binding site" evidence="8">
    <location>
        <position position="153"/>
    </location>
    <ligand>
        <name>(R)-pantoate</name>
        <dbReference type="ChEBI" id="CHEBI:15980"/>
    </ligand>
</feature>
<evidence type="ECO:0000256" key="4">
    <source>
        <dbReference type="ARBA" id="ARBA00022655"/>
    </source>
</evidence>
<dbReference type="Gene3D" id="3.40.50.620">
    <property type="entry name" value="HUPs"/>
    <property type="match status" value="1"/>
</dbReference>
<keyword evidence="10" id="KW-1185">Reference proteome</keyword>
<accession>A0A9X4MIL6</accession>
<dbReference type="EMBL" id="JAPHEH010000001">
    <property type="protein sequence ID" value="MDG4476560.1"/>
    <property type="molecule type" value="Genomic_DNA"/>
</dbReference>
<reference evidence="9" key="1">
    <citation type="journal article" date="2022" name="bioRxiv">
        <title>Thiovibrio frasassiensisgen. nov., sp. nov., an autotrophic, elemental sulfur disproportionating bacterium isolated from sulfidic karst sediment, and proposal of Thiovibrionaceae fam. nov.</title>
        <authorList>
            <person name="Aronson H."/>
            <person name="Thomas C."/>
            <person name="Bhattacharyya M."/>
            <person name="Eckstein S."/>
            <person name="Jensen S."/>
            <person name="Barco R."/>
            <person name="Macalady J."/>
            <person name="Amend J."/>
        </authorList>
    </citation>
    <scope>NUCLEOTIDE SEQUENCE</scope>
    <source>
        <strain evidence="9">RS19-109</strain>
    </source>
</reference>
<dbReference type="InterPro" id="IPR004821">
    <property type="entry name" value="Cyt_trans-like"/>
</dbReference>
<evidence type="ECO:0000256" key="7">
    <source>
        <dbReference type="ARBA" id="ARBA00048258"/>
    </source>
</evidence>
<evidence type="ECO:0000313" key="10">
    <source>
        <dbReference type="Proteomes" id="UP001154240"/>
    </source>
</evidence>
<evidence type="ECO:0000256" key="3">
    <source>
        <dbReference type="ARBA" id="ARBA00022598"/>
    </source>
</evidence>
<proteinExistence type="inferred from homology"/>
<feature type="binding site" evidence="8">
    <location>
        <begin position="30"/>
        <end position="37"/>
    </location>
    <ligand>
        <name>ATP</name>
        <dbReference type="ChEBI" id="CHEBI:30616"/>
    </ligand>
</feature>
<feature type="active site" description="Proton donor" evidence="8">
    <location>
        <position position="37"/>
    </location>
</feature>
<dbReference type="PANTHER" id="PTHR21299:SF1">
    <property type="entry name" value="PANTOATE--BETA-ALANINE LIGASE"/>
    <property type="match status" value="1"/>
</dbReference>
<dbReference type="EC" id="6.3.2.1" evidence="8"/>
<sequence>MEIIRTPAEMTAWANQVLAGGQTIGLVPTMGFFHEGHLSLMRKAKENAGRTVVSLFVNPIQFGANEDLSRYPRDFSRDCQLAAGEGVDVLFAPEPREMYPEEASTRVIVSGLTDGLCGASRPGHFAGVTTVVAKLFHLIKPHCAVFGRKDFQQLAVIARMVADLNWDVEIIGHPIVREPDGLAMSSRNTYLSGPERQAALCLSRAIAHARRRVRDGLVEAEVLLREVEWVLQQEPVTIEYVSLVDQATLRPQAVLQNGAVLAMAITVGATRLIDNDNLFEEY</sequence>
<keyword evidence="6 8" id="KW-0067">ATP-binding</keyword>
<dbReference type="Proteomes" id="UP001154240">
    <property type="component" value="Unassembled WGS sequence"/>
</dbReference>
<dbReference type="InterPro" id="IPR042176">
    <property type="entry name" value="Pantoate_ligase_C"/>
</dbReference>
<comment type="function">
    <text evidence="8">Catalyzes the condensation of pantoate with beta-alanine in an ATP-dependent reaction via a pantoyl-adenylate intermediate.</text>
</comment>
<evidence type="ECO:0000313" key="9">
    <source>
        <dbReference type="EMBL" id="MDG4476560.1"/>
    </source>
</evidence>
<keyword evidence="3 8" id="KW-0436">Ligase</keyword>
<protein>
    <recommendedName>
        <fullName evidence="8">Pantothenate synthetase</fullName>
        <shortName evidence="8">PS</shortName>
        <ecNumber evidence="8">6.3.2.1</ecNumber>
    </recommendedName>
    <alternativeName>
        <fullName evidence="8">Pantoate--beta-alanine ligase</fullName>
    </alternativeName>
    <alternativeName>
        <fullName evidence="8">Pantoate-activating enzyme</fullName>
    </alternativeName>
</protein>
<dbReference type="FunFam" id="3.40.50.620:FF:000013">
    <property type="entry name" value="Pantothenate synthetase"/>
    <property type="match status" value="1"/>
</dbReference>
<comment type="catalytic activity">
    <reaction evidence="7 8">
        <text>(R)-pantoate + beta-alanine + ATP = (R)-pantothenate + AMP + diphosphate + H(+)</text>
        <dbReference type="Rhea" id="RHEA:10912"/>
        <dbReference type="ChEBI" id="CHEBI:15378"/>
        <dbReference type="ChEBI" id="CHEBI:15980"/>
        <dbReference type="ChEBI" id="CHEBI:29032"/>
        <dbReference type="ChEBI" id="CHEBI:30616"/>
        <dbReference type="ChEBI" id="CHEBI:33019"/>
        <dbReference type="ChEBI" id="CHEBI:57966"/>
        <dbReference type="ChEBI" id="CHEBI:456215"/>
        <dbReference type="EC" id="6.3.2.1"/>
    </reaction>
</comment>